<dbReference type="NCBIfam" id="TIGR03135">
    <property type="entry name" value="malonate_mdcG"/>
    <property type="match status" value="1"/>
</dbReference>
<evidence type="ECO:0000259" key="3">
    <source>
        <dbReference type="Pfam" id="PF10620"/>
    </source>
</evidence>
<sequence length="211" mass="23423">MTGLRRHTLVWLSQVPETETPDDRARAVAWHGAERPFVVTRRRNEGAAVGLGFCTTEAAHPELRPRRVAAWTDAGRIVRQARPPALAEVARCPAAQARADSFDRLRAAAMGAGLDIRVYGSWMWQALTGERHVHEGSDLDVVIDVPGLEAANHAAVFLAREEQGLAFRIDGELSFPGLGEVQWREILQDRDEVLLKSVDTLQLVPRARLNR</sequence>
<dbReference type="RefSeq" id="WP_216966304.1">
    <property type="nucleotide sequence ID" value="NZ_JAHOPB010000003.1"/>
</dbReference>
<feature type="domain" description="Phosphoribosyl-dephospho-CoA transferase MdcG N-terminal" evidence="4">
    <location>
        <begin position="5"/>
        <end position="83"/>
    </location>
</feature>
<dbReference type="Proteomes" id="UP000727907">
    <property type="component" value="Unassembled WGS sequence"/>
</dbReference>
<dbReference type="Pfam" id="PF10620">
    <property type="entry name" value="MdcG"/>
    <property type="match status" value="1"/>
</dbReference>
<evidence type="ECO:0000256" key="1">
    <source>
        <dbReference type="ARBA" id="ARBA00022679"/>
    </source>
</evidence>
<evidence type="ECO:0000313" key="6">
    <source>
        <dbReference type="Proteomes" id="UP000727907"/>
    </source>
</evidence>
<keyword evidence="1" id="KW-0808">Transferase</keyword>
<evidence type="ECO:0000259" key="4">
    <source>
        <dbReference type="Pfam" id="PF20866"/>
    </source>
</evidence>
<evidence type="ECO:0000313" key="5">
    <source>
        <dbReference type="EMBL" id="MBU8876979.1"/>
    </source>
</evidence>
<accession>A0ABS6ISF6</accession>
<proteinExistence type="predicted"/>
<feature type="domain" description="Phosphoribosyl-dephospho-CoA transferase MdcG C-terminal" evidence="3">
    <location>
        <begin position="86"/>
        <end position="206"/>
    </location>
</feature>
<dbReference type="EMBL" id="JAHOPB010000003">
    <property type="protein sequence ID" value="MBU8876979.1"/>
    <property type="molecule type" value="Genomic_DNA"/>
</dbReference>
<comment type="caution">
    <text evidence="5">The sequence shown here is derived from an EMBL/GenBank/DDBJ whole genome shotgun (WGS) entry which is preliminary data.</text>
</comment>
<keyword evidence="6" id="KW-1185">Reference proteome</keyword>
<dbReference type="InterPro" id="IPR048903">
    <property type="entry name" value="MdcG_N"/>
</dbReference>
<reference evidence="5 6" key="1">
    <citation type="submission" date="2021-06" db="EMBL/GenBank/DDBJ databases">
        <authorList>
            <person name="Lee D.H."/>
        </authorList>
    </citation>
    <scope>NUCLEOTIDE SEQUENCE [LARGE SCALE GENOMIC DNA]</scope>
    <source>
        <strain evidence="5 6">MMS21-HV4-11</strain>
    </source>
</reference>
<dbReference type="InterPro" id="IPR017557">
    <property type="entry name" value="Holo-ACP_synthase"/>
</dbReference>
<evidence type="ECO:0000256" key="2">
    <source>
        <dbReference type="ARBA" id="ARBA00022695"/>
    </source>
</evidence>
<keyword evidence="2" id="KW-0548">Nucleotidyltransferase</keyword>
<organism evidence="5 6">
    <name type="scientific">Reyranella humidisoli</name>
    <dbReference type="NCBI Taxonomy" id="2849149"/>
    <lineage>
        <taxon>Bacteria</taxon>
        <taxon>Pseudomonadati</taxon>
        <taxon>Pseudomonadota</taxon>
        <taxon>Alphaproteobacteria</taxon>
        <taxon>Hyphomicrobiales</taxon>
        <taxon>Reyranellaceae</taxon>
        <taxon>Reyranella</taxon>
    </lineage>
</organism>
<protein>
    <submittedName>
        <fullName evidence="5">Malonate decarboxylase holo-[acyl-carrier-protein] synthase</fullName>
    </submittedName>
</protein>
<gene>
    <name evidence="5" type="primary">mdcG</name>
    <name evidence="5" type="ORF">KQ910_24615</name>
</gene>
<dbReference type="Pfam" id="PF20866">
    <property type="entry name" value="MdcG_N"/>
    <property type="match status" value="1"/>
</dbReference>
<dbReference type="InterPro" id="IPR049180">
    <property type="entry name" value="MdcG_C"/>
</dbReference>
<name>A0ABS6ISF6_9HYPH</name>